<evidence type="ECO:0000313" key="2">
    <source>
        <dbReference type="Proteomes" id="UP000549009"/>
    </source>
</evidence>
<organism evidence="1 2">
    <name type="scientific">Streptomyces spectabilis</name>
    <dbReference type="NCBI Taxonomy" id="68270"/>
    <lineage>
        <taxon>Bacteria</taxon>
        <taxon>Bacillati</taxon>
        <taxon>Actinomycetota</taxon>
        <taxon>Actinomycetes</taxon>
        <taxon>Kitasatosporales</taxon>
        <taxon>Streptomycetaceae</taxon>
        <taxon>Streptomyces</taxon>
    </lineage>
</organism>
<comment type="caution">
    <text evidence="1">The sequence shown here is derived from an EMBL/GenBank/DDBJ whole genome shotgun (WGS) entry which is preliminary data.</text>
</comment>
<evidence type="ECO:0000313" key="1">
    <source>
        <dbReference type="EMBL" id="MBB5106344.1"/>
    </source>
</evidence>
<keyword evidence="2" id="KW-1185">Reference proteome</keyword>
<name>A0A7W8AX97_STRST</name>
<dbReference type="AlphaFoldDB" id="A0A7W8AX97"/>
<protein>
    <submittedName>
        <fullName evidence="1">Uncharacterized protein</fullName>
    </submittedName>
</protein>
<sequence>MIRRENHLDGPTGFFGDFVGRVLDYLEYLPISVAALCDPPFAVCVFLDQAGIHAIGLQHSCGLFENLLDDGGRP</sequence>
<dbReference type="Proteomes" id="UP000549009">
    <property type="component" value="Unassembled WGS sequence"/>
</dbReference>
<dbReference type="EMBL" id="JACHJD010000009">
    <property type="protein sequence ID" value="MBB5106344.1"/>
    <property type="molecule type" value="Genomic_DNA"/>
</dbReference>
<proteinExistence type="predicted"/>
<gene>
    <name evidence="1" type="ORF">FHS40_005448</name>
</gene>
<reference evidence="1 2" key="1">
    <citation type="submission" date="2020-08" db="EMBL/GenBank/DDBJ databases">
        <title>Genomic Encyclopedia of Type Strains, Phase III (KMG-III): the genomes of soil and plant-associated and newly described type strains.</title>
        <authorList>
            <person name="Whitman W."/>
        </authorList>
    </citation>
    <scope>NUCLEOTIDE SEQUENCE [LARGE SCALE GENOMIC DNA]</scope>
    <source>
        <strain evidence="1 2">CECT 3146</strain>
    </source>
</reference>
<accession>A0A7W8AX97</accession>